<reference evidence="1" key="1">
    <citation type="submission" date="2022-10" db="EMBL/GenBank/DDBJ databases">
        <title>Culturing micro-colonial fungi from biological soil crusts in the Mojave desert and describing Neophaeococcomyces mojavensis, and introducing the new genera and species Taxawa tesnikishii.</title>
        <authorList>
            <person name="Kurbessoian T."/>
            <person name="Stajich J.E."/>
        </authorList>
    </citation>
    <scope>NUCLEOTIDE SEQUENCE</scope>
    <source>
        <strain evidence="1">JES_112</strain>
    </source>
</reference>
<gene>
    <name evidence="1" type="ORF">H2198_007078</name>
</gene>
<dbReference type="EMBL" id="JAPDRQ010000141">
    <property type="protein sequence ID" value="KAJ9653789.1"/>
    <property type="molecule type" value="Genomic_DNA"/>
</dbReference>
<keyword evidence="2" id="KW-1185">Reference proteome</keyword>
<dbReference type="Proteomes" id="UP001172386">
    <property type="component" value="Unassembled WGS sequence"/>
</dbReference>
<evidence type="ECO:0000313" key="1">
    <source>
        <dbReference type="EMBL" id="KAJ9653789.1"/>
    </source>
</evidence>
<organism evidence="1 2">
    <name type="scientific">Neophaeococcomyces mojaviensis</name>
    <dbReference type="NCBI Taxonomy" id="3383035"/>
    <lineage>
        <taxon>Eukaryota</taxon>
        <taxon>Fungi</taxon>
        <taxon>Dikarya</taxon>
        <taxon>Ascomycota</taxon>
        <taxon>Pezizomycotina</taxon>
        <taxon>Eurotiomycetes</taxon>
        <taxon>Chaetothyriomycetidae</taxon>
        <taxon>Chaetothyriales</taxon>
        <taxon>Chaetothyriales incertae sedis</taxon>
        <taxon>Neophaeococcomyces</taxon>
    </lineage>
</organism>
<accession>A0ACC3A1N7</accession>
<name>A0ACC3A1N7_9EURO</name>
<proteinExistence type="predicted"/>
<sequence>MATATVHALSTGSLTLPERFFITPADAEARRTVPSLSFLVQHHAANGKTTRIVFDLGIRHPTTAYPEILQKHLSTRAPFSSEPDAVASLAKGGLTVDDIDYVIFSHVHYDHVGNPQVFINPRTKFIVGPGALDLLSGKTNLNIGSHSFFESDLLPLDRTIELPDISSHPRKPPQAEGLSSLNWISTLSPFPHTIDLFSDGAIHIISAPGHLPGHINLAIRILPTKYIILAGDACHDIRLFTGERDIATWVDDTGRHCCIHYDIPKAKETIGRLAEVQKVGMEVEGQDGRKEKAEVEVVFAHNWEWEEEAVRRGRFWPGQL</sequence>
<protein>
    <submittedName>
        <fullName evidence="1">Uncharacterized protein</fullName>
    </submittedName>
</protein>
<evidence type="ECO:0000313" key="2">
    <source>
        <dbReference type="Proteomes" id="UP001172386"/>
    </source>
</evidence>
<comment type="caution">
    <text evidence="1">The sequence shown here is derived from an EMBL/GenBank/DDBJ whole genome shotgun (WGS) entry which is preliminary data.</text>
</comment>